<gene>
    <name evidence="1" type="ORF">SAMN04487963_3397</name>
</gene>
<evidence type="ECO:0008006" key="3">
    <source>
        <dbReference type="Google" id="ProtNLM"/>
    </source>
</evidence>
<accession>A0A1I4SYX7</accession>
<keyword evidence="2" id="KW-1185">Reference proteome</keyword>
<name>A0A1I4SYX7_9GAMM</name>
<sequence length="87" mass="10172">MQSSHAEAKKPLFIPPLEPYEPVTLPSPGKRRMQRIRQILTVWWQRHRSRAQLRRQLREISAFDAERDVGLPAGSLLEEAGKPFWRA</sequence>
<evidence type="ECO:0000313" key="2">
    <source>
        <dbReference type="Proteomes" id="UP000198519"/>
    </source>
</evidence>
<dbReference type="AlphaFoldDB" id="A0A1I4SYX7"/>
<evidence type="ECO:0000313" key="1">
    <source>
        <dbReference type="EMBL" id="SFM69664.1"/>
    </source>
</evidence>
<reference evidence="2" key="1">
    <citation type="submission" date="2016-10" db="EMBL/GenBank/DDBJ databases">
        <authorList>
            <person name="Varghese N."/>
            <person name="Submissions S."/>
        </authorList>
    </citation>
    <scope>NUCLEOTIDE SEQUENCE [LARGE SCALE GENOMIC DNA]</scope>
    <source>
        <strain evidence="2">CGMCC 1.7061</strain>
    </source>
</reference>
<proteinExistence type="predicted"/>
<dbReference type="Proteomes" id="UP000198519">
    <property type="component" value="Unassembled WGS sequence"/>
</dbReference>
<dbReference type="EMBL" id="FOUE01000006">
    <property type="protein sequence ID" value="SFM69664.1"/>
    <property type="molecule type" value="Genomic_DNA"/>
</dbReference>
<organism evidence="1 2">
    <name type="scientific">Marinobacter zhejiangensis</name>
    <dbReference type="NCBI Taxonomy" id="488535"/>
    <lineage>
        <taxon>Bacteria</taxon>
        <taxon>Pseudomonadati</taxon>
        <taxon>Pseudomonadota</taxon>
        <taxon>Gammaproteobacteria</taxon>
        <taxon>Pseudomonadales</taxon>
        <taxon>Marinobacteraceae</taxon>
        <taxon>Marinobacter</taxon>
    </lineage>
</organism>
<protein>
    <recommendedName>
        <fullName evidence="3">DUF1127 domain-containing protein</fullName>
    </recommendedName>
</protein>
<dbReference type="STRING" id="488535.SAMN04487963_3397"/>